<dbReference type="Proteomes" id="UP000310639">
    <property type="component" value="Chromosome"/>
</dbReference>
<protein>
    <recommendedName>
        <fullName evidence="4 5">Large ribosomal subunit protein uL24</fullName>
    </recommendedName>
</protein>
<dbReference type="InterPro" id="IPR005825">
    <property type="entry name" value="Ribosomal_uL24_CS"/>
</dbReference>
<evidence type="ECO:0000259" key="8">
    <source>
        <dbReference type="SMART" id="SM00739"/>
    </source>
</evidence>
<dbReference type="Gene3D" id="2.30.30.30">
    <property type="match status" value="1"/>
</dbReference>
<comment type="function">
    <text evidence="5">One of the proteins that surrounds the polypeptide exit tunnel on the outside of the subunit.</text>
</comment>
<dbReference type="AlphaFoldDB" id="A0A4P9A347"/>
<organism evidence="9 10">
    <name type="scientific">Candidatus Nanosynbacter featherlites</name>
    <dbReference type="NCBI Taxonomy" id="2572088"/>
    <lineage>
        <taxon>Bacteria</taxon>
        <taxon>Candidatus Saccharimonadota</taxon>
        <taxon>Candidatus Saccharimonadia</taxon>
        <taxon>Candidatus Nanosynbacterales</taxon>
        <taxon>Candidatus Nanosynbacteraceae</taxon>
        <taxon>Candidatus Nanosynbacter</taxon>
    </lineage>
</organism>
<dbReference type="Pfam" id="PF17136">
    <property type="entry name" value="ribosomal_L24"/>
    <property type="match status" value="1"/>
</dbReference>
<feature type="domain" description="KOW" evidence="8">
    <location>
        <begin position="3"/>
        <end position="30"/>
    </location>
</feature>
<evidence type="ECO:0000256" key="2">
    <source>
        <dbReference type="ARBA" id="ARBA00022980"/>
    </source>
</evidence>
<dbReference type="Pfam" id="PF00467">
    <property type="entry name" value="KOW"/>
    <property type="match status" value="1"/>
</dbReference>
<dbReference type="NCBIfam" id="TIGR01079">
    <property type="entry name" value="rplX_bact"/>
    <property type="match status" value="1"/>
</dbReference>
<evidence type="ECO:0000256" key="5">
    <source>
        <dbReference type="HAMAP-Rule" id="MF_01326"/>
    </source>
</evidence>
<dbReference type="GO" id="GO:0006412">
    <property type="term" value="P:translation"/>
    <property type="evidence" value="ECO:0007669"/>
    <property type="project" value="UniProtKB-UniRule"/>
</dbReference>
<dbReference type="InterPro" id="IPR008991">
    <property type="entry name" value="Translation_prot_SH3-like_sf"/>
</dbReference>
<keyword evidence="2 5" id="KW-0689">Ribosomal protein</keyword>
<comment type="subunit">
    <text evidence="5">Part of the 50S ribosomal subunit.</text>
</comment>
<dbReference type="InterPro" id="IPR057264">
    <property type="entry name" value="Ribosomal_uL24_C"/>
</dbReference>
<dbReference type="GO" id="GO:0005840">
    <property type="term" value="C:ribosome"/>
    <property type="evidence" value="ECO:0007669"/>
    <property type="project" value="UniProtKB-KW"/>
</dbReference>
<accession>A0A4P9A347</accession>
<dbReference type="KEGG" id="nft:FBF37_01945"/>
<keyword evidence="5" id="KW-0694">RNA-binding</keyword>
<keyword evidence="3 5" id="KW-0687">Ribonucleoprotein</keyword>
<comment type="similarity">
    <text evidence="1 5 6">Belongs to the universal ribosomal protein uL24 family.</text>
</comment>
<dbReference type="EMBL" id="CP040004">
    <property type="protein sequence ID" value="QCT42223.1"/>
    <property type="molecule type" value="Genomic_DNA"/>
</dbReference>
<gene>
    <name evidence="5 9" type="primary">rplX</name>
    <name evidence="9" type="ORF">FBF37_01945</name>
</gene>
<reference evidence="9 10" key="1">
    <citation type="submission" date="2019-04" db="EMBL/GenBank/DDBJ databases">
        <title>Saccharibacteria TM7 genomes.</title>
        <authorList>
            <person name="Bor B."/>
            <person name="He X."/>
            <person name="Chen T."/>
            <person name="Dewhirst F.E."/>
        </authorList>
    </citation>
    <scope>NUCLEOTIDE SEQUENCE [LARGE SCALE GENOMIC DNA]</scope>
    <source>
        <strain evidence="9 10">BB001</strain>
    </source>
</reference>
<dbReference type="InterPro" id="IPR005824">
    <property type="entry name" value="KOW"/>
</dbReference>
<proteinExistence type="inferred from homology"/>
<dbReference type="InterPro" id="IPR041988">
    <property type="entry name" value="Ribosomal_uL24_KOW"/>
</dbReference>
<evidence type="ECO:0000313" key="9">
    <source>
        <dbReference type="EMBL" id="QCT42223.1"/>
    </source>
</evidence>
<dbReference type="SUPFAM" id="SSF50104">
    <property type="entry name" value="Translation proteins SH3-like domain"/>
    <property type="match status" value="1"/>
</dbReference>
<dbReference type="OrthoDB" id="9807419at2"/>
<keyword evidence="5" id="KW-0699">rRNA-binding</keyword>
<dbReference type="GO" id="GO:0019843">
    <property type="term" value="F:rRNA binding"/>
    <property type="evidence" value="ECO:0007669"/>
    <property type="project" value="UniProtKB-UniRule"/>
</dbReference>
<dbReference type="SMART" id="SM00739">
    <property type="entry name" value="KOW"/>
    <property type="match status" value="1"/>
</dbReference>
<dbReference type="InterPro" id="IPR014722">
    <property type="entry name" value="Rib_uL2_dom2"/>
</dbReference>
<sequence length="106" mass="11433">MARIHKDDTVKIIAGKNKGTTGKVLKVNTKDQTVLVEGVGVGHRHVKPSQYNPKGGKKDIHVPMDISKVALVVDEKSGKTSRVGLVKNADGGKTRVARQAKNKEIK</sequence>
<dbReference type="HAMAP" id="MF_01326_B">
    <property type="entry name" value="Ribosomal_uL24_B"/>
    <property type="match status" value="1"/>
</dbReference>
<dbReference type="RefSeq" id="WP_039327403.1">
    <property type="nucleotide sequence ID" value="NZ_CP040004.1"/>
</dbReference>
<dbReference type="GO" id="GO:1990904">
    <property type="term" value="C:ribonucleoprotein complex"/>
    <property type="evidence" value="ECO:0007669"/>
    <property type="project" value="UniProtKB-KW"/>
</dbReference>
<name>A0A4P9A347_9BACT</name>
<feature type="region of interest" description="Disordered" evidence="7">
    <location>
        <begin position="84"/>
        <end position="106"/>
    </location>
</feature>
<evidence type="ECO:0000256" key="1">
    <source>
        <dbReference type="ARBA" id="ARBA00010618"/>
    </source>
</evidence>
<keyword evidence="10" id="KW-1185">Reference proteome</keyword>
<dbReference type="InterPro" id="IPR003256">
    <property type="entry name" value="Ribosomal_uL24"/>
</dbReference>
<dbReference type="PANTHER" id="PTHR12903">
    <property type="entry name" value="MITOCHONDRIAL RIBOSOMAL PROTEIN L24"/>
    <property type="match status" value="1"/>
</dbReference>
<evidence type="ECO:0000256" key="4">
    <source>
        <dbReference type="ARBA" id="ARBA00035206"/>
    </source>
</evidence>
<evidence type="ECO:0000256" key="6">
    <source>
        <dbReference type="RuleBase" id="RU003477"/>
    </source>
</evidence>
<comment type="function">
    <text evidence="5">One of two assembly initiator proteins, it binds directly to the 5'-end of the 23S rRNA, where it nucleates assembly of the 50S subunit.</text>
</comment>
<dbReference type="GO" id="GO:0003735">
    <property type="term" value="F:structural constituent of ribosome"/>
    <property type="evidence" value="ECO:0007669"/>
    <property type="project" value="InterPro"/>
</dbReference>
<evidence type="ECO:0000256" key="3">
    <source>
        <dbReference type="ARBA" id="ARBA00023274"/>
    </source>
</evidence>
<evidence type="ECO:0000256" key="7">
    <source>
        <dbReference type="SAM" id="MobiDB-lite"/>
    </source>
</evidence>
<dbReference type="PROSITE" id="PS01108">
    <property type="entry name" value="RIBOSOMAL_L24"/>
    <property type="match status" value="1"/>
</dbReference>
<dbReference type="CDD" id="cd06089">
    <property type="entry name" value="KOW_RPL26"/>
    <property type="match status" value="1"/>
</dbReference>
<evidence type="ECO:0000313" key="10">
    <source>
        <dbReference type="Proteomes" id="UP000310639"/>
    </source>
</evidence>